<evidence type="ECO:0000256" key="4">
    <source>
        <dbReference type="SAM" id="SignalP"/>
    </source>
</evidence>
<dbReference type="SUPFAM" id="SSF50156">
    <property type="entry name" value="PDZ domain-like"/>
    <property type="match status" value="1"/>
</dbReference>
<keyword evidence="2" id="KW-0645">Protease</keyword>
<dbReference type="OrthoDB" id="191045at2"/>
<dbReference type="RefSeq" id="WP_146855301.1">
    <property type="nucleotide sequence ID" value="NZ_BKAG01000062.1"/>
</dbReference>
<dbReference type="GO" id="GO:0006508">
    <property type="term" value="P:proteolysis"/>
    <property type="evidence" value="ECO:0007669"/>
    <property type="project" value="UniProtKB-KW"/>
</dbReference>
<name>A0A512MGR4_9BACT</name>
<evidence type="ECO:0000256" key="3">
    <source>
        <dbReference type="ARBA" id="ARBA00022801"/>
    </source>
</evidence>
<organism evidence="6 7">
    <name type="scientific">Brevifollis gellanilyticus</name>
    <dbReference type="NCBI Taxonomy" id="748831"/>
    <lineage>
        <taxon>Bacteria</taxon>
        <taxon>Pseudomonadati</taxon>
        <taxon>Verrucomicrobiota</taxon>
        <taxon>Verrucomicrobiia</taxon>
        <taxon>Verrucomicrobiales</taxon>
        <taxon>Verrucomicrobiaceae</taxon>
    </lineage>
</organism>
<feature type="chain" id="PRO_5022240578" description="PDZ domain-containing protein" evidence="4">
    <location>
        <begin position="26"/>
        <end position="326"/>
    </location>
</feature>
<dbReference type="AlphaFoldDB" id="A0A512MGR4"/>
<feature type="domain" description="PDZ" evidence="5">
    <location>
        <begin position="227"/>
        <end position="308"/>
    </location>
</feature>
<evidence type="ECO:0000313" key="7">
    <source>
        <dbReference type="Proteomes" id="UP000321577"/>
    </source>
</evidence>
<evidence type="ECO:0000256" key="2">
    <source>
        <dbReference type="ARBA" id="ARBA00022670"/>
    </source>
</evidence>
<dbReference type="Pfam" id="PF13180">
    <property type="entry name" value="PDZ_2"/>
    <property type="match status" value="1"/>
</dbReference>
<dbReference type="PANTHER" id="PTHR22939:SF129">
    <property type="entry name" value="SERINE PROTEASE HTRA2, MITOCHONDRIAL"/>
    <property type="match status" value="1"/>
</dbReference>
<dbReference type="SMART" id="SM00228">
    <property type="entry name" value="PDZ"/>
    <property type="match status" value="1"/>
</dbReference>
<keyword evidence="3" id="KW-0378">Hydrolase</keyword>
<evidence type="ECO:0000259" key="5">
    <source>
        <dbReference type="PROSITE" id="PS50106"/>
    </source>
</evidence>
<dbReference type="SUPFAM" id="SSF50494">
    <property type="entry name" value="Trypsin-like serine proteases"/>
    <property type="match status" value="1"/>
</dbReference>
<comment type="caution">
    <text evidence="6">The sequence shown here is derived from an EMBL/GenBank/DDBJ whole genome shotgun (WGS) entry which is preliminary data.</text>
</comment>
<dbReference type="GO" id="GO:0004252">
    <property type="term" value="F:serine-type endopeptidase activity"/>
    <property type="evidence" value="ECO:0007669"/>
    <property type="project" value="InterPro"/>
</dbReference>
<dbReference type="PRINTS" id="PR00834">
    <property type="entry name" value="PROTEASES2C"/>
</dbReference>
<dbReference type="Proteomes" id="UP000321577">
    <property type="component" value="Unassembled WGS sequence"/>
</dbReference>
<protein>
    <recommendedName>
        <fullName evidence="5">PDZ domain-containing protein</fullName>
    </recommendedName>
</protein>
<reference evidence="6 7" key="1">
    <citation type="submission" date="2019-07" db="EMBL/GenBank/DDBJ databases">
        <title>Whole genome shotgun sequence of Brevifollis gellanilyticus NBRC 108608.</title>
        <authorList>
            <person name="Hosoyama A."/>
            <person name="Uohara A."/>
            <person name="Ohji S."/>
            <person name="Ichikawa N."/>
        </authorList>
    </citation>
    <scope>NUCLEOTIDE SEQUENCE [LARGE SCALE GENOMIC DNA]</scope>
    <source>
        <strain evidence="6 7">NBRC 108608</strain>
    </source>
</reference>
<dbReference type="InterPro" id="IPR009003">
    <property type="entry name" value="Peptidase_S1_PA"/>
</dbReference>
<evidence type="ECO:0000313" key="6">
    <source>
        <dbReference type="EMBL" id="GEP45914.1"/>
    </source>
</evidence>
<dbReference type="InterPro" id="IPR001478">
    <property type="entry name" value="PDZ"/>
</dbReference>
<feature type="signal peptide" evidence="4">
    <location>
        <begin position="1"/>
        <end position="25"/>
    </location>
</feature>
<keyword evidence="4" id="KW-0732">Signal</keyword>
<dbReference type="InterPro" id="IPR043504">
    <property type="entry name" value="Peptidase_S1_PA_chymotrypsin"/>
</dbReference>
<dbReference type="Gene3D" id="2.30.42.10">
    <property type="match status" value="1"/>
</dbReference>
<accession>A0A512MGR4</accession>
<dbReference type="PANTHER" id="PTHR22939">
    <property type="entry name" value="SERINE PROTEASE FAMILY S1C HTRA-RELATED"/>
    <property type="match status" value="1"/>
</dbReference>
<sequence>MSPKLPHGACLAALLLAAGSCVAQAEPTRPPLKELISVQTEVQSQLIKVRPAVVAIRTHDGTASGVIINSEGLILTAAHVAEKPGREMRVVLDDGTVVKATTLGLDKTTDAALMQLHDTDKAWPHVRLNRNVLSATPGTWCFALGHPGGFDKERGVVLRVGKVIRQTANALQTDCVLMGGDSGGPLFNLNGEVIGIHSQIWEERDHNMHVSMAPFLRSWEEMKSSLVIRVWDTGSGGYLGAAVDLNANGKIEVLEVLKGSPAQQAGLLAGDIVEALEALTLNSAPQFSNAVRARAAGDEVMLQIRRGENAKEMRIKLGTRPKEDAG</sequence>
<dbReference type="EMBL" id="BKAG01000062">
    <property type="protein sequence ID" value="GEP45914.1"/>
    <property type="molecule type" value="Genomic_DNA"/>
</dbReference>
<dbReference type="InterPro" id="IPR001940">
    <property type="entry name" value="Peptidase_S1C"/>
</dbReference>
<dbReference type="InterPro" id="IPR036034">
    <property type="entry name" value="PDZ_sf"/>
</dbReference>
<dbReference type="PROSITE" id="PS51257">
    <property type="entry name" value="PROKAR_LIPOPROTEIN"/>
    <property type="match status" value="1"/>
</dbReference>
<proteinExistence type="inferred from homology"/>
<evidence type="ECO:0000256" key="1">
    <source>
        <dbReference type="ARBA" id="ARBA00010541"/>
    </source>
</evidence>
<dbReference type="PROSITE" id="PS50106">
    <property type="entry name" value="PDZ"/>
    <property type="match status" value="1"/>
</dbReference>
<keyword evidence="7" id="KW-1185">Reference proteome</keyword>
<dbReference type="Pfam" id="PF13365">
    <property type="entry name" value="Trypsin_2"/>
    <property type="match status" value="1"/>
</dbReference>
<dbReference type="Gene3D" id="2.40.10.10">
    <property type="entry name" value="Trypsin-like serine proteases"/>
    <property type="match status" value="2"/>
</dbReference>
<gene>
    <name evidence="6" type="ORF">BGE01nite_52050</name>
</gene>
<comment type="similarity">
    <text evidence="1">Belongs to the peptidase S1C family.</text>
</comment>